<accession>A0A9P8WGU2</accession>
<evidence type="ECO:0000256" key="4">
    <source>
        <dbReference type="SAM" id="MobiDB-lite"/>
    </source>
</evidence>
<dbReference type="Proteomes" id="UP000777438">
    <property type="component" value="Unassembled WGS sequence"/>
</dbReference>
<dbReference type="InterPro" id="IPR011990">
    <property type="entry name" value="TPR-like_helical_dom_sf"/>
</dbReference>
<dbReference type="EMBL" id="JAGPYM010000003">
    <property type="protein sequence ID" value="KAH6897221.1"/>
    <property type="molecule type" value="Genomic_DNA"/>
</dbReference>
<evidence type="ECO:0000313" key="5">
    <source>
        <dbReference type="EMBL" id="KAH6897221.1"/>
    </source>
</evidence>
<evidence type="ECO:0000256" key="2">
    <source>
        <dbReference type="ARBA" id="ARBA00009265"/>
    </source>
</evidence>
<dbReference type="GO" id="GO:0071013">
    <property type="term" value="C:catalytic step 2 spliceosome"/>
    <property type="evidence" value="ECO:0007669"/>
    <property type="project" value="TreeGrafter"/>
</dbReference>
<sequence length="1096" mass="124731">MSSKDESPKLTVPKFSSFKAKEATAQANVPKFSSFRSNESEKRKISDEDRDPDSRSKRSRHAEGRRSETERQPRSHRHGSRHRHRDHSKPSARSKTPVQLEPPAKATRPDNTASRLYVIDPKGDPLVLRYGGSDKSKIPAYWRYGSGRVLGTSGRLIIHREGPRDVFSLRMPGEGSSAFKDKDGLRSKNFRITPNPRRIRTKAPEGQPDEVEDFLPLSTSKKRKHSHNNSESGGEDEQPNYRSIEGKAKPRRFSDSDSDSETESLLEAVDLEHDNPLKWKSIQLSRQVKDHPDDIDAWLEIARHQDTLLRAGEDIDHKALDGEVHSYAEIKVSMLESALKNVSHPRDRLRVLVPLMREGIKVWNSKTTAKKWAGLLKDEEISFVLWKTHLDFAMSDIATFHYDDIKKMHLDRFHQTIQRSQPDSLKENFGEAIYIFLRVTRFIHDSGYKELAVAAWQAVLELNLFRPSHIDDHERPLSEFSDFWESEVPRIGEPEAQGWAKFVESGGLGDPPLPLQEDGDHYGQSRDDYKVWASLEHDRAEKARMPARTMDEGTEDDPFRVVMFSDIEQLLLVIPHSVLPELVPQLLDAFLIFLRLPPAFRLDDGPEAAHHDQFLAGPSPEGELLIREKSSEFDPLSEEIQRMPPRFGQLGSSTVGSLDELFPGRDWFSYIPPTTQNRQIQLELATNATRQLVHTAKIEPLAQYYLALCAVKDGTRVKKPAKALLKQYPSNLSLYGAYGLAEFSNNNHEIATKVLSSATELASNSSNSNAFSLWRIWSWMELERGNKELAIRRLCSSVDKALRSRTEVMDVSHTHLLKAQQAFSSNIMHSLSTGNIDDAATYVECLGLLSYLTAEGCTEPTSGTQGNISSAMGVFRLQSVEFKARGLAKSRAHERTLQFAAKILYLNATRGPYRRAYMLEQLRRFMLYFPRNTIFLALFEWADASLRVIDEVRTLLHESVLVAGQDGVSSRLFAIQHEMQRGNVNTAKAAFEDAVRSDTCKFSVPVWTLFIKFCGSHKEIRSKAKDVLFRAMRHCPWSKAVMMEAFLTVNRDLESTELRGVFDTMTSKGLRVHVDLDEFLEMRRRERRGNKEEGKM</sequence>
<dbReference type="AlphaFoldDB" id="A0A9P8WGU2"/>
<feature type="compositionally biased region" description="Basic and acidic residues" evidence="4">
    <location>
        <begin position="244"/>
        <end position="255"/>
    </location>
</feature>
<name>A0A9P8WGU2_9HYPO</name>
<feature type="region of interest" description="Disordered" evidence="4">
    <location>
        <begin position="168"/>
        <end position="263"/>
    </location>
</feature>
<feature type="compositionally biased region" description="Basic residues" evidence="4">
    <location>
        <begin position="74"/>
        <end position="92"/>
    </location>
</feature>
<keyword evidence="6" id="KW-1185">Reference proteome</keyword>
<comment type="similarity">
    <text evidence="2">Belongs to the NRDE2 family.</text>
</comment>
<evidence type="ECO:0000256" key="1">
    <source>
        <dbReference type="ARBA" id="ARBA00004123"/>
    </source>
</evidence>
<reference evidence="5 6" key="1">
    <citation type="journal article" date="2021" name="Nat. Commun.">
        <title>Genetic determinants of endophytism in the Arabidopsis root mycobiome.</title>
        <authorList>
            <person name="Mesny F."/>
            <person name="Miyauchi S."/>
            <person name="Thiergart T."/>
            <person name="Pickel B."/>
            <person name="Atanasova L."/>
            <person name="Karlsson M."/>
            <person name="Huettel B."/>
            <person name="Barry K.W."/>
            <person name="Haridas S."/>
            <person name="Chen C."/>
            <person name="Bauer D."/>
            <person name="Andreopoulos W."/>
            <person name="Pangilinan J."/>
            <person name="LaButti K."/>
            <person name="Riley R."/>
            <person name="Lipzen A."/>
            <person name="Clum A."/>
            <person name="Drula E."/>
            <person name="Henrissat B."/>
            <person name="Kohler A."/>
            <person name="Grigoriev I.V."/>
            <person name="Martin F.M."/>
            <person name="Hacquard S."/>
        </authorList>
    </citation>
    <scope>NUCLEOTIDE SEQUENCE [LARGE SCALE GENOMIC DNA]</scope>
    <source>
        <strain evidence="5 6">MPI-CAGE-CH-0241</strain>
    </source>
</reference>
<dbReference type="GO" id="GO:0031048">
    <property type="term" value="P:regulatory ncRNA-mediated heterochromatin formation"/>
    <property type="evidence" value="ECO:0007669"/>
    <property type="project" value="TreeGrafter"/>
</dbReference>
<feature type="compositionally biased region" description="Basic and acidic residues" evidence="4">
    <location>
        <begin position="38"/>
        <end position="73"/>
    </location>
</feature>
<dbReference type="PANTHER" id="PTHR13471:SF0">
    <property type="entry name" value="NUCLEAR EXOSOME REGULATOR NRDE2"/>
    <property type="match status" value="1"/>
</dbReference>
<gene>
    <name evidence="5" type="ORF">B0T10DRAFT_476335</name>
</gene>
<dbReference type="Gene3D" id="1.25.40.10">
    <property type="entry name" value="Tetratricopeptide repeat domain"/>
    <property type="match status" value="1"/>
</dbReference>
<feature type="non-terminal residue" evidence="5">
    <location>
        <position position="1"/>
    </location>
</feature>
<dbReference type="Pfam" id="PF08424">
    <property type="entry name" value="NRDE-2"/>
    <property type="match status" value="1"/>
</dbReference>
<organism evidence="5 6">
    <name type="scientific">Thelonectria olida</name>
    <dbReference type="NCBI Taxonomy" id="1576542"/>
    <lineage>
        <taxon>Eukaryota</taxon>
        <taxon>Fungi</taxon>
        <taxon>Dikarya</taxon>
        <taxon>Ascomycota</taxon>
        <taxon>Pezizomycotina</taxon>
        <taxon>Sordariomycetes</taxon>
        <taxon>Hypocreomycetidae</taxon>
        <taxon>Hypocreales</taxon>
        <taxon>Nectriaceae</taxon>
        <taxon>Thelonectria</taxon>
    </lineage>
</organism>
<keyword evidence="3" id="KW-0539">Nucleus</keyword>
<feature type="region of interest" description="Disordered" evidence="4">
    <location>
        <begin position="1"/>
        <end position="117"/>
    </location>
</feature>
<protein>
    <submittedName>
        <fullName evidence="5">NRDE-2, necessary for RNA interference-domain-containing protein</fullName>
    </submittedName>
</protein>
<proteinExistence type="inferred from homology"/>
<dbReference type="InterPro" id="IPR013633">
    <property type="entry name" value="NRDE-2"/>
</dbReference>
<evidence type="ECO:0000256" key="3">
    <source>
        <dbReference type="ARBA" id="ARBA00023242"/>
    </source>
</evidence>
<evidence type="ECO:0000313" key="6">
    <source>
        <dbReference type="Proteomes" id="UP000777438"/>
    </source>
</evidence>
<dbReference type="GO" id="GO:1902369">
    <property type="term" value="P:negative regulation of RNA catabolic process"/>
    <property type="evidence" value="ECO:0007669"/>
    <property type="project" value="TreeGrafter"/>
</dbReference>
<dbReference type="OrthoDB" id="297219at2759"/>
<comment type="caution">
    <text evidence="5">The sequence shown here is derived from an EMBL/GenBank/DDBJ whole genome shotgun (WGS) entry which is preliminary data.</text>
</comment>
<dbReference type="PANTHER" id="PTHR13471">
    <property type="entry name" value="TETRATRICOPEPTIDE-LIKE HELICAL"/>
    <property type="match status" value="1"/>
</dbReference>
<comment type="subcellular location">
    <subcellularLocation>
        <location evidence="1">Nucleus</location>
    </subcellularLocation>
</comment>